<evidence type="ECO:0000313" key="2">
    <source>
        <dbReference type="EMBL" id="CZF81111.1"/>
    </source>
</evidence>
<dbReference type="InterPro" id="IPR017592">
    <property type="entry name" value="Pilus_assmbl_Flp-typ_CpaB"/>
</dbReference>
<evidence type="ECO:0000259" key="1">
    <source>
        <dbReference type="Pfam" id="PF16976"/>
    </source>
</evidence>
<dbReference type="STRING" id="1796497.GCE9029_02403"/>
<dbReference type="RefSeq" id="WP_062663479.1">
    <property type="nucleotide sequence ID" value="NZ_FIZX01000002.1"/>
</dbReference>
<dbReference type="NCBIfam" id="TIGR03177">
    <property type="entry name" value="pilus_cpaB"/>
    <property type="match status" value="1"/>
</dbReference>
<feature type="domain" description="Flp pilus assembly protein RcpC/CpaB" evidence="1">
    <location>
        <begin position="113"/>
        <end position="220"/>
    </location>
</feature>
<dbReference type="InterPro" id="IPR031571">
    <property type="entry name" value="RcpC_dom"/>
</dbReference>
<dbReference type="Proteomes" id="UP000071641">
    <property type="component" value="Unassembled WGS sequence"/>
</dbReference>
<protein>
    <recommendedName>
        <fullName evidence="1">Flp pilus assembly protein RcpC/CpaB domain-containing protein</fullName>
    </recommendedName>
</protein>
<organism evidence="2 3">
    <name type="scientific">Grimontia celer</name>
    <dbReference type="NCBI Taxonomy" id="1796497"/>
    <lineage>
        <taxon>Bacteria</taxon>
        <taxon>Pseudomonadati</taxon>
        <taxon>Pseudomonadota</taxon>
        <taxon>Gammaproteobacteria</taxon>
        <taxon>Vibrionales</taxon>
        <taxon>Vibrionaceae</taxon>
        <taxon>Grimontia</taxon>
    </lineage>
</organism>
<keyword evidence="3" id="KW-1185">Reference proteome</keyword>
<dbReference type="OrthoDB" id="6400671at2"/>
<evidence type="ECO:0000313" key="3">
    <source>
        <dbReference type="Proteomes" id="UP000071641"/>
    </source>
</evidence>
<name>A0A128F491_9GAMM</name>
<dbReference type="Pfam" id="PF16976">
    <property type="entry name" value="RcpC"/>
    <property type="match status" value="1"/>
</dbReference>
<sequence length="258" mass="28281">MSQRLFFVIAVLTITIGLLGLTGMFRFNQTPIVDTSVPTFQVAQLQTPLKKGDILTRENVRYFRVKEQKAMQNGIAQDTRLEIVGGMIAAKDISNISYITQNDFISPGDPGYIEAAIKPGMTPYSFSLTNRDFLGSGIAVGDYIDVLVLTSDDQNIGESGRNRSINSFRTLSVSPLLNNVKILAIEGDNKPNSDSLPITIELAREQVGKMVIARRIGIIEVVKSLSQSAAISMNADTHDVLPNFKSVIEIRGQNKAFN</sequence>
<accession>A0A128F491</accession>
<reference evidence="3" key="1">
    <citation type="submission" date="2016-02" db="EMBL/GenBank/DDBJ databases">
        <authorList>
            <person name="Rodrigo-Torres Lidia"/>
            <person name="Arahal R.David."/>
        </authorList>
    </citation>
    <scope>NUCLEOTIDE SEQUENCE [LARGE SCALE GENOMIC DNA]</scope>
    <source>
        <strain evidence="3">CECT 9029</strain>
    </source>
</reference>
<proteinExistence type="predicted"/>
<dbReference type="AlphaFoldDB" id="A0A128F491"/>
<gene>
    <name evidence="2" type="ORF">GCE9029_02403</name>
</gene>
<dbReference type="EMBL" id="FIZX01000002">
    <property type="protein sequence ID" value="CZF81111.1"/>
    <property type="molecule type" value="Genomic_DNA"/>
</dbReference>